<reference evidence="2" key="1">
    <citation type="submission" date="2016-10" db="EMBL/GenBank/DDBJ databases">
        <authorList>
            <person name="Varghese N."/>
            <person name="Submissions S."/>
        </authorList>
    </citation>
    <scope>NUCLEOTIDE SEQUENCE [LARGE SCALE GENOMIC DNA]</scope>
    <source>
        <strain evidence="2">DSM 26348</strain>
    </source>
</reference>
<organism evidence="1 2">
    <name type="scientific">Planctomicrobium piriforme</name>
    <dbReference type="NCBI Taxonomy" id="1576369"/>
    <lineage>
        <taxon>Bacteria</taxon>
        <taxon>Pseudomonadati</taxon>
        <taxon>Planctomycetota</taxon>
        <taxon>Planctomycetia</taxon>
        <taxon>Planctomycetales</taxon>
        <taxon>Planctomycetaceae</taxon>
        <taxon>Planctomicrobium</taxon>
    </lineage>
</organism>
<accession>A0A1I3JUW5</accession>
<proteinExistence type="predicted"/>
<evidence type="ECO:0000313" key="2">
    <source>
        <dbReference type="Proteomes" id="UP000199518"/>
    </source>
</evidence>
<sequence>MIDYGALSDDHFVNMYLNTEMPLSTQRETVLDYFGRVQKTYPSMRNFYCRDVNDFVLEEEKDQPSYRWMNLEPKRLGSGVVNPVSLDDAIEQHQLCLELAPFMLSVSPLDCEALDLMFAFEFAYKGNQDEIVAEALGIGPAFDSLLSMPGARPLKFEPSLTMLLGSDCRRQCRLQIETRTNAYQVRRNEYPEDLISVYFSLRQYRSLPHSGSFQATLHELRADAERLLQAHVIDQVLRPLAQAIASR</sequence>
<dbReference type="AlphaFoldDB" id="A0A1I3JUW5"/>
<dbReference type="OrthoDB" id="250042at2"/>
<protein>
    <recommendedName>
        <fullName evidence="3">TIGR04255 family protein</fullName>
    </recommendedName>
</protein>
<evidence type="ECO:0008006" key="3">
    <source>
        <dbReference type="Google" id="ProtNLM"/>
    </source>
</evidence>
<keyword evidence="2" id="KW-1185">Reference proteome</keyword>
<dbReference type="RefSeq" id="WP_092051440.1">
    <property type="nucleotide sequence ID" value="NZ_FOQD01000011.1"/>
</dbReference>
<dbReference type="Proteomes" id="UP000199518">
    <property type="component" value="Unassembled WGS sequence"/>
</dbReference>
<evidence type="ECO:0000313" key="1">
    <source>
        <dbReference type="EMBL" id="SFI64042.1"/>
    </source>
</evidence>
<name>A0A1I3JUW5_9PLAN</name>
<dbReference type="EMBL" id="FOQD01000011">
    <property type="protein sequence ID" value="SFI64042.1"/>
    <property type="molecule type" value="Genomic_DNA"/>
</dbReference>
<gene>
    <name evidence="1" type="ORF">SAMN05421753_11121</name>
</gene>